<feature type="compositionally biased region" description="Low complexity" evidence="1">
    <location>
        <begin position="175"/>
        <end position="184"/>
    </location>
</feature>
<evidence type="ECO:0000256" key="1">
    <source>
        <dbReference type="SAM" id="MobiDB-lite"/>
    </source>
</evidence>
<evidence type="ECO:0000259" key="2">
    <source>
        <dbReference type="Pfam" id="PF20149"/>
    </source>
</evidence>
<evidence type="ECO:0000313" key="3">
    <source>
        <dbReference type="EMBL" id="RPB06933.1"/>
    </source>
</evidence>
<feature type="region of interest" description="Disordered" evidence="1">
    <location>
        <begin position="204"/>
        <end position="243"/>
    </location>
</feature>
<proteinExistence type="predicted"/>
<feature type="compositionally biased region" description="Acidic residues" evidence="1">
    <location>
        <begin position="119"/>
        <end position="138"/>
    </location>
</feature>
<feature type="compositionally biased region" description="Basic and acidic residues" evidence="1">
    <location>
        <begin position="79"/>
        <end position="92"/>
    </location>
</feature>
<feature type="compositionally biased region" description="Polar residues" evidence="1">
    <location>
        <begin position="49"/>
        <end position="58"/>
    </location>
</feature>
<feature type="region of interest" description="Disordered" evidence="1">
    <location>
        <begin position="1"/>
        <end position="184"/>
    </location>
</feature>
<evidence type="ECO:0000313" key="4">
    <source>
        <dbReference type="Proteomes" id="UP000277580"/>
    </source>
</evidence>
<dbReference type="InParanoid" id="A0A3N4K923"/>
<dbReference type="Proteomes" id="UP000277580">
    <property type="component" value="Unassembled WGS sequence"/>
</dbReference>
<feature type="domain" description="DUF6532" evidence="2">
    <location>
        <begin position="389"/>
        <end position="558"/>
    </location>
</feature>
<protein>
    <recommendedName>
        <fullName evidence="2">DUF6532 domain-containing protein</fullName>
    </recommendedName>
</protein>
<feature type="region of interest" description="Disordered" evidence="1">
    <location>
        <begin position="636"/>
        <end position="687"/>
    </location>
</feature>
<dbReference type="AlphaFoldDB" id="A0A3N4K923"/>
<sequence>MAPTKRSSGSAPLAPKRPRLPRRPEEHEDLLTDETEISYRTLTPLPARTRSSQSTTAAQIARKGLLRSSETPTGRSSLRRVEFHIPGDHTDLVEAQEQAQAIEAPEVEEIVDTSHSEYDDSPENEPESSEENEDEPEDQPQASTQRSQTVGKRPRTAPPTTAKALGNARRKATGAVAEVIASSDVSVDVIQRGARLGTKVIRKQGQVRAAPTSAPGQNASQRALPAPQRAPPIPKQSRPSEPVYYHDYSYSTRHIDLSSLRSRYGESSPTYRPYRSSPPISGISEGSVSSPRIPSSPQIPSAQPDSQIRSQGAYEIDYLASYRENDTALTGESEVRIPESTHDVFENTGDIPSSQLTQRSVVPNSRSANVLSVQAQRVEKECSVLIGEHTLLHEPFPPAGRLSILVVSMWATASRRVGCKVDLDEVVIKQVRSLHSRVRSHLMHEVKGRLADSTINGLGNLVGPEARAAQVQYLLKHDRFLSPQQHYETYRLRFLAPEIIDILYFKYFDGVRMRGVRDPKFLERITPTLICLISTAIWHGIRAWSTGTYVKPGNFQSQNESVVKTFNRMSNTWKGRSRQNQEATLEVIKDNLREKIREKKGVTIEVIPEDGFSADDEALAADLPAFRDARRALRGAIGGPSSSDNGQDEVIHAQLRGIESEEEAEGEEEEQELPVAGDCEGGGEEDV</sequence>
<dbReference type="OrthoDB" id="5429155at2759"/>
<reference evidence="3 4" key="1">
    <citation type="journal article" date="2018" name="Nat. Ecol. Evol.">
        <title>Pezizomycetes genomes reveal the molecular basis of ectomycorrhizal truffle lifestyle.</title>
        <authorList>
            <person name="Murat C."/>
            <person name="Payen T."/>
            <person name="Noel B."/>
            <person name="Kuo A."/>
            <person name="Morin E."/>
            <person name="Chen J."/>
            <person name="Kohler A."/>
            <person name="Krizsan K."/>
            <person name="Balestrini R."/>
            <person name="Da Silva C."/>
            <person name="Montanini B."/>
            <person name="Hainaut M."/>
            <person name="Levati E."/>
            <person name="Barry K.W."/>
            <person name="Belfiori B."/>
            <person name="Cichocki N."/>
            <person name="Clum A."/>
            <person name="Dockter R.B."/>
            <person name="Fauchery L."/>
            <person name="Guy J."/>
            <person name="Iotti M."/>
            <person name="Le Tacon F."/>
            <person name="Lindquist E.A."/>
            <person name="Lipzen A."/>
            <person name="Malagnac F."/>
            <person name="Mello A."/>
            <person name="Molinier V."/>
            <person name="Miyauchi S."/>
            <person name="Poulain J."/>
            <person name="Riccioni C."/>
            <person name="Rubini A."/>
            <person name="Sitrit Y."/>
            <person name="Splivallo R."/>
            <person name="Traeger S."/>
            <person name="Wang M."/>
            <person name="Zifcakova L."/>
            <person name="Wipf D."/>
            <person name="Zambonelli A."/>
            <person name="Paolocci F."/>
            <person name="Nowrousian M."/>
            <person name="Ottonello S."/>
            <person name="Baldrian P."/>
            <person name="Spatafora J.W."/>
            <person name="Henrissat B."/>
            <person name="Nagy L.G."/>
            <person name="Aury J.M."/>
            <person name="Wincker P."/>
            <person name="Grigoriev I.V."/>
            <person name="Bonfante P."/>
            <person name="Martin F.M."/>
        </authorList>
    </citation>
    <scope>NUCLEOTIDE SEQUENCE [LARGE SCALE GENOMIC DNA]</scope>
    <source>
        <strain evidence="3 4">CCBAS932</strain>
    </source>
</reference>
<feature type="compositionally biased region" description="Polar residues" evidence="1">
    <location>
        <begin position="1"/>
        <end position="10"/>
    </location>
</feature>
<feature type="compositionally biased region" description="Low complexity" evidence="1">
    <location>
        <begin position="267"/>
        <end position="308"/>
    </location>
</feature>
<name>A0A3N4K923_9PEZI</name>
<organism evidence="3 4">
    <name type="scientific">Morchella conica CCBAS932</name>
    <dbReference type="NCBI Taxonomy" id="1392247"/>
    <lineage>
        <taxon>Eukaryota</taxon>
        <taxon>Fungi</taxon>
        <taxon>Dikarya</taxon>
        <taxon>Ascomycota</taxon>
        <taxon>Pezizomycotina</taxon>
        <taxon>Pezizomycetes</taxon>
        <taxon>Pezizales</taxon>
        <taxon>Morchellaceae</taxon>
        <taxon>Morchella</taxon>
    </lineage>
</organism>
<feature type="compositionally biased region" description="Low complexity" evidence="1">
    <location>
        <begin position="93"/>
        <end position="104"/>
    </location>
</feature>
<dbReference type="EMBL" id="ML119205">
    <property type="protein sequence ID" value="RPB06933.1"/>
    <property type="molecule type" value="Genomic_DNA"/>
</dbReference>
<dbReference type="InterPro" id="IPR045341">
    <property type="entry name" value="DUF6532"/>
</dbReference>
<gene>
    <name evidence="3" type="ORF">P167DRAFT_579833</name>
</gene>
<accession>A0A3N4K923</accession>
<keyword evidence="4" id="KW-1185">Reference proteome</keyword>
<feature type="compositionally biased region" description="Acidic residues" evidence="1">
    <location>
        <begin position="660"/>
        <end position="672"/>
    </location>
</feature>
<feature type="region of interest" description="Disordered" evidence="1">
    <location>
        <begin position="261"/>
        <end position="308"/>
    </location>
</feature>
<dbReference type="Pfam" id="PF20149">
    <property type="entry name" value="DUF6532"/>
    <property type="match status" value="1"/>
</dbReference>